<dbReference type="SUPFAM" id="SSF53706">
    <property type="entry name" value="Formate dehydrogenase/DMSO reductase, domains 1-3"/>
    <property type="match status" value="1"/>
</dbReference>
<dbReference type="PANTHER" id="PTHR43742:SF6">
    <property type="entry name" value="OXIDOREDUCTASE YYAE-RELATED"/>
    <property type="match status" value="1"/>
</dbReference>
<dbReference type="SUPFAM" id="SSF50692">
    <property type="entry name" value="ADC-like"/>
    <property type="match status" value="1"/>
</dbReference>
<evidence type="ECO:0000256" key="2">
    <source>
        <dbReference type="ARBA" id="ARBA00023014"/>
    </source>
</evidence>
<name>X0SWP9_9ZZZZ</name>
<dbReference type="InterPro" id="IPR006657">
    <property type="entry name" value="MoPterin_dinucl-bd_dom"/>
</dbReference>
<keyword evidence="2" id="KW-0479">Metal-binding</keyword>
<dbReference type="GO" id="GO:0051536">
    <property type="term" value="F:iron-sulfur cluster binding"/>
    <property type="evidence" value="ECO:0007669"/>
    <property type="project" value="UniProtKB-KW"/>
</dbReference>
<protein>
    <recommendedName>
        <fullName evidence="3">Molybdopterin dinucleotide-binding domain-containing protein</fullName>
    </recommendedName>
</protein>
<dbReference type="EMBL" id="BARS01008488">
    <property type="protein sequence ID" value="GAF79541.1"/>
    <property type="molecule type" value="Genomic_DNA"/>
</dbReference>
<comment type="caution">
    <text evidence="4">The sequence shown here is derived from an EMBL/GenBank/DDBJ whole genome shotgun (WGS) entry which is preliminary data.</text>
</comment>
<evidence type="ECO:0000313" key="4">
    <source>
        <dbReference type="EMBL" id="GAF79541.1"/>
    </source>
</evidence>
<dbReference type="PANTHER" id="PTHR43742">
    <property type="entry name" value="TRIMETHYLAMINE-N-OXIDE REDUCTASE"/>
    <property type="match status" value="1"/>
</dbReference>
<feature type="domain" description="Molybdopterin dinucleotide-binding" evidence="3">
    <location>
        <begin position="90"/>
        <end position="190"/>
    </location>
</feature>
<evidence type="ECO:0000256" key="1">
    <source>
        <dbReference type="ARBA" id="ARBA00023004"/>
    </source>
</evidence>
<accession>X0SWP9</accession>
<reference evidence="4" key="1">
    <citation type="journal article" date="2014" name="Front. Microbiol.">
        <title>High frequency of phylogenetically diverse reductive dehalogenase-homologous genes in deep subseafloor sedimentary metagenomes.</title>
        <authorList>
            <person name="Kawai M."/>
            <person name="Futagami T."/>
            <person name="Toyoda A."/>
            <person name="Takaki Y."/>
            <person name="Nishi S."/>
            <person name="Hori S."/>
            <person name="Arai W."/>
            <person name="Tsubouchi T."/>
            <person name="Morono Y."/>
            <person name="Uchiyama I."/>
            <person name="Ito T."/>
            <person name="Fujiyama A."/>
            <person name="Inagaki F."/>
            <person name="Takami H."/>
        </authorList>
    </citation>
    <scope>NUCLEOTIDE SEQUENCE</scope>
    <source>
        <strain evidence="4">Expedition CK06-06</strain>
    </source>
</reference>
<keyword evidence="1" id="KW-0408">Iron</keyword>
<organism evidence="4">
    <name type="scientific">marine sediment metagenome</name>
    <dbReference type="NCBI Taxonomy" id="412755"/>
    <lineage>
        <taxon>unclassified sequences</taxon>
        <taxon>metagenomes</taxon>
        <taxon>ecological metagenomes</taxon>
    </lineage>
</organism>
<keyword evidence="2" id="KW-0411">Iron-sulfur</keyword>
<gene>
    <name evidence="4" type="ORF">S01H1_16177</name>
</gene>
<proteinExistence type="predicted"/>
<dbReference type="Pfam" id="PF01568">
    <property type="entry name" value="Molydop_binding"/>
    <property type="match status" value="1"/>
</dbReference>
<dbReference type="AlphaFoldDB" id="X0SWP9"/>
<dbReference type="GO" id="GO:0016491">
    <property type="term" value="F:oxidoreductase activity"/>
    <property type="evidence" value="ECO:0007669"/>
    <property type="project" value="InterPro"/>
</dbReference>
<dbReference type="Gene3D" id="2.40.40.20">
    <property type="match status" value="1"/>
</dbReference>
<dbReference type="InterPro" id="IPR009010">
    <property type="entry name" value="Asp_de-COase-like_dom_sf"/>
</dbReference>
<dbReference type="GO" id="GO:0043546">
    <property type="term" value="F:molybdopterin cofactor binding"/>
    <property type="evidence" value="ECO:0007669"/>
    <property type="project" value="InterPro"/>
</dbReference>
<sequence>MGMDGFLTESEEELIALLLDSGHPSMEGITLEKLKESPMPPSISSMPAFGTPSGRLEFYVERLRDFGQELPFYMEPLESQRTPLAQKYTLSLITPHPKYRSHSMFANIPWLRELDPEPTLEMNSADAQARGIQDGDLVRVFNDRGQVKLRVKLNQGVRAGLVKLEEGWWPSDYVEGTHQALTHETINPAQQAVFEPNFACYDVLVEVEPVGEVKVSG</sequence>
<evidence type="ECO:0000259" key="3">
    <source>
        <dbReference type="Pfam" id="PF01568"/>
    </source>
</evidence>
<dbReference type="InterPro" id="IPR050612">
    <property type="entry name" value="Prok_Mopterin_Oxidored"/>
</dbReference>